<feature type="domain" description="ComEC/Rec2-related protein" evidence="7">
    <location>
        <begin position="239"/>
        <end position="521"/>
    </location>
</feature>
<feature type="transmembrane region" description="Helical" evidence="6">
    <location>
        <begin position="21"/>
        <end position="41"/>
    </location>
</feature>
<keyword evidence="10" id="KW-1185">Reference proteome</keyword>
<feature type="transmembrane region" description="Helical" evidence="6">
    <location>
        <begin position="525"/>
        <end position="545"/>
    </location>
</feature>
<feature type="transmembrane region" description="Helical" evidence="6">
    <location>
        <begin position="369"/>
        <end position="386"/>
    </location>
</feature>
<dbReference type="Proteomes" id="UP001523401">
    <property type="component" value="Unassembled WGS sequence"/>
</dbReference>
<feature type="transmembrane region" description="Helical" evidence="6">
    <location>
        <begin position="434"/>
        <end position="458"/>
    </location>
</feature>
<evidence type="ECO:0000256" key="1">
    <source>
        <dbReference type="ARBA" id="ARBA00004651"/>
    </source>
</evidence>
<proteinExistence type="predicted"/>
<evidence type="ECO:0000256" key="5">
    <source>
        <dbReference type="ARBA" id="ARBA00023136"/>
    </source>
</evidence>
<dbReference type="PANTHER" id="PTHR30619:SF1">
    <property type="entry name" value="RECOMBINATION PROTEIN 2"/>
    <property type="match status" value="1"/>
</dbReference>
<reference evidence="9 10" key="1">
    <citation type="submission" date="2022-06" db="EMBL/GenBank/DDBJ databases">
        <title>Whole-genome of Asaia lannensis strain LMG 27011T.</title>
        <authorList>
            <person name="Sombolestani A."/>
        </authorList>
    </citation>
    <scope>NUCLEOTIDE SEQUENCE [LARGE SCALE GENOMIC DNA]</scope>
    <source>
        <strain evidence="9 10">NBRC 102526</strain>
    </source>
</reference>
<evidence type="ECO:0000313" key="9">
    <source>
        <dbReference type="EMBL" id="MCO6160752.1"/>
    </source>
</evidence>
<dbReference type="RefSeq" id="WP_252849788.1">
    <property type="nucleotide sequence ID" value="NZ_BAPW01000002.1"/>
</dbReference>
<evidence type="ECO:0000256" key="3">
    <source>
        <dbReference type="ARBA" id="ARBA00022692"/>
    </source>
</evidence>
<evidence type="ECO:0000313" key="10">
    <source>
        <dbReference type="Proteomes" id="UP001523401"/>
    </source>
</evidence>
<keyword evidence="5 6" id="KW-0472">Membrane</keyword>
<organism evidence="9 10">
    <name type="scientific">Asaia lannensis NBRC 102526</name>
    <dbReference type="NCBI Taxonomy" id="1307926"/>
    <lineage>
        <taxon>Bacteria</taxon>
        <taxon>Pseudomonadati</taxon>
        <taxon>Pseudomonadota</taxon>
        <taxon>Alphaproteobacteria</taxon>
        <taxon>Acetobacterales</taxon>
        <taxon>Acetobacteraceae</taxon>
        <taxon>Asaia</taxon>
    </lineage>
</organism>
<dbReference type="NCBIfam" id="TIGR00360">
    <property type="entry name" value="ComEC_N-term"/>
    <property type="match status" value="1"/>
</dbReference>
<feature type="transmembrane region" description="Helical" evidence="6">
    <location>
        <begin position="301"/>
        <end position="323"/>
    </location>
</feature>
<evidence type="ECO:0000256" key="2">
    <source>
        <dbReference type="ARBA" id="ARBA00022475"/>
    </source>
</evidence>
<evidence type="ECO:0000259" key="8">
    <source>
        <dbReference type="Pfam" id="PF13567"/>
    </source>
</evidence>
<feature type="transmembrane region" description="Helical" evidence="6">
    <location>
        <begin position="406"/>
        <end position="428"/>
    </location>
</feature>
<dbReference type="InterPro" id="IPR004477">
    <property type="entry name" value="ComEC_N"/>
</dbReference>
<feature type="transmembrane region" description="Helical" evidence="6">
    <location>
        <begin position="70"/>
        <end position="89"/>
    </location>
</feature>
<evidence type="ECO:0000259" key="7">
    <source>
        <dbReference type="Pfam" id="PF03772"/>
    </source>
</evidence>
<evidence type="ECO:0000256" key="4">
    <source>
        <dbReference type="ARBA" id="ARBA00022989"/>
    </source>
</evidence>
<keyword evidence="3 6" id="KW-0812">Transmembrane</keyword>
<keyword evidence="4 6" id="KW-1133">Transmembrane helix</keyword>
<protein>
    <submittedName>
        <fullName evidence="9">ComEC family competence protein</fullName>
    </submittedName>
</protein>
<accession>A0ABT1CIS8</accession>
<dbReference type="EMBL" id="JAMXQU010000010">
    <property type="protein sequence ID" value="MCO6160752.1"/>
    <property type="molecule type" value="Genomic_DNA"/>
</dbReference>
<comment type="subcellular location">
    <subcellularLocation>
        <location evidence="1">Cell membrane</location>
        <topology evidence="1">Multi-pass membrane protein</topology>
    </subcellularLocation>
</comment>
<feature type="transmembrane region" description="Helical" evidence="6">
    <location>
        <begin position="500"/>
        <end position="518"/>
    </location>
</feature>
<keyword evidence="2" id="KW-1003">Cell membrane</keyword>
<comment type="caution">
    <text evidence="9">The sequence shown here is derived from an EMBL/GenBank/DDBJ whole genome shotgun (WGS) entry which is preliminary data.</text>
</comment>
<dbReference type="PROSITE" id="PS51257">
    <property type="entry name" value="PROKAR_LIPOPROTEIN"/>
    <property type="match status" value="1"/>
</dbReference>
<feature type="transmembrane region" description="Helical" evidence="6">
    <location>
        <begin position="260"/>
        <end position="281"/>
    </location>
</feature>
<feature type="transmembrane region" description="Helical" evidence="6">
    <location>
        <begin position="344"/>
        <end position="363"/>
    </location>
</feature>
<evidence type="ECO:0000256" key="6">
    <source>
        <dbReference type="SAM" id="Phobius"/>
    </source>
</evidence>
<dbReference type="InterPro" id="IPR052159">
    <property type="entry name" value="Competence_DNA_uptake"/>
</dbReference>
<dbReference type="InterPro" id="IPR025405">
    <property type="entry name" value="DUF4131"/>
</dbReference>
<feature type="transmembrane region" description="Helical" evidence="6">
    <location>
        <begin position="470"/>
        <end position="488"/>
    </location>
</feature>
<name>A0ABT1CIS8_9PROT</name>
<gene>
    <name evidence="9" type="ORF">NF685_11990</name>
</gene>
<sequence>MIVFRSLERCERVLLAQGRGLAAWLAVAWAAGCLVYFLPLYEPGGRWASACVLTGGLVLVPGWKRLCTRSVGLVMIMTGLGFLAARGQALRQPPMPALPSLGVTMHGVVADVATRRDAGQVLQRLRIEHAVFETGVDIGMAPLRRDLLLFAHDDRDYEPGMTLRLRAVLRPPDWPDFPGARDRQREAWFEGLAGTGRVLGVPVILEAPKGYRLGRWRGLIASVIAHHLYGQRAAIASTLLAGHGEAISQQTRQDYAASGLAHILAVAGLHLGLVMGTVFFVTRQMLVLWPWLGLRLPCREIAAFAALGVGAVYVMLTGAHLPALRSLGMAGLATLALLSGRRVLSMRSLAVVAFVLLIASPVLVLDLSFQMSFAAVMALIAGYDALRPWFVRRAERGRQGGVEHHLLLLVLTSALAGGATLPLVMAGFGSFQPWFVMANLLAVPVAAFCVMPAGLCALMLMPLGAAAAPLWVMGQGIGLISFLASRVAALPLAHIAVPHMPFRGVVLYMAGLCGLCLWRGRARAVFLPCMVLAVLSPLSGTRPLVLVSPDAGLIAFQDRDRWIAGPHNGLENRILTSWQQAWPLPVTASAQLDSCSEAGCRFRVGEQAVRLQFRPVAPALLQANCESASLIVSAIPLSDTCKTGLFIDRFTVWRDGAVMVRRRRNRKGAAGFEILSDRAWRGARLWVPRPGFRGMPNLPLAREE</sequence>
<feature type="domain" description="DUF4131" evidence="8">
    <location>
        <begin position="47"/>
        <end position="200"/>
    </location>
</feature>
<dbReference type="Pfam" id="PF03772">
    <property type="entry name" value="Competence"/>
    <property type="match status" value="1"/>
</dbReference>
<dbReference type="PANTHER" id="PTHR30619">
    <property type="entry name" value="DNA INTERNALIZATION/COMPETENCE PROTEIN COMEC/REC2"/>
    <property type="match status" value="1"/>
</dbReference>
<dbReference type="Pfam" id="PF13567">
    <property type="entry name" value="DUF4131"/>
    <property type="match status" value="1"/>
</dbReference>